<keyword evidence="11 15" id="KW-0239">DNA-directed DNA polymerase</keyword>
<dbReference type="InterPro" id="IPR053848">
    <property type="entry name" value="IMS_HHH_1"/>
</dbReference>
<reference evidence="17 19" key="1">
    <citation type="submission" date="2020-12" db="EMBL/GenBank/DDBJ databases">
        <title>strain FJAT-54423T represents a novel species of the genus Brevibacillus.</title>
        <authorList>
            <person name="Tang R."/>
        </authorList>
    </citation>
    <scope>NUCLEOTIDE SEQUENCE [LARGE SCALE GENOMIC DNA]</scope>
    <source>
        <strain evidence="17 19">FJAT-54423</strain>
    </source>
</reference>
<keyword evidence="4 15" id="KW-0963">Cytoplasm</keyword>
<dbReference type="GO" id="GO:0005829">
    <property type="term" value="C:cytosol"/>
    <property type="evidence" value="ECO:0007669"/>
    <property type="project" value="TreeGrafter"/>
</dbReference>
<dbReference type="SUPFAM" id="SSF56672">
    <property type="entry name" value="DNA/RNA polymerases"/>
    <property type="match status" value="1"/>
</dbReference>
<keyword evidence="20" id="KW-1185">Reference proteome</keyword>
<evidence type="ECO:0000256" key="11">
    <source>
        <dbReference type="ARBA" id="ARBA00022932"/>
    </source>
</evidence>
<dbReference type="Gene3D" id="3.30.1490.100">
    <property type="entry name" value="DNA polymerase, Y-family, little finger domain"/>
    <property type="match status" value="1"/>
</dbReference>
<evidence type="ECO:0000256" key="14">
    <source>
        <dbReference type="ARBA" id="ARBA00049244"/>
    </source>
</evidence>
<evidence type="ECO:0000256" key="13">
    <source>
        <dbReference type="ARBA" id="ARBA00023204"/>
    </source>
</evidence>
<dbReference type="EMBL" id="CP066308">
    <property type="protein sequence ID" value="QQE73135.1"/>
    <property type="molecule type" value="Genomic_DNA"/>
</dbReference>
<evidence type="ECO:0000313" key="18">
    <source>
        <dbReference type="EMBL" id="QUO40213.1"/>
    </source>
</evidence>
<dbReference type="RefSeq" id="WP_198826765.1">
    <property type="nucleotide sequence ID" value="NZ_CP066308.1"/>
</dbReference>
<dbReference type="GO" id="GO:0003684">
    <property type="term" value="F:damaged DNA binding"/>
    <property type="evidence" value="ECO:0007669"/>
    <property type="project" value="InterPro"/>
</dbReference>
<keyword evidence="13 15" id="KW-0234">DNA repair</keyword>
<dbReference type="InterPro" id="IPR043128">
    <property type="entry name" value="Rev_trsase/Diguanyl_cyclase"/>
</dbReference>
<accession>A0A7T5EIB8</accession>
<keyword evidence="8 15" id="KW-0479">Metal-binding</keyword>
<dbReference type="KEGG" id="bcop:JD108_14565"/>
<evidence type="ECO:0000256" key="8">
    <source>
        <dbReference type="ARBA" id="ARBA00022723"/>
    </source>
</evidence>
<reference evidence="18" key="2">
    <citation type="submission" date="2021-04" db="EMBL/GenBank/DDBJ databases">
        <title>Brevibacillus composti FJAT-54423, complete genome.</title>
        <authorList>
            <person name="Tang R."/>
        </authorList>
    </citation>
    <scope>NUCLEOTIDE SEQUENCE</scope>
    <source>
        <strain evidence="18">FJAT-54424</strain>
    </source>
</reference>
<comment type="similarity">
    <text evidence="2 15">Belongs to the DNA polymerase type-Y family.</text>
</comment>
<evidence type="ECO:0000313" key="19">
    <source>
        <dbReference type="Proteomes" id="UP000595847"/>
    </source>
</evidence>
<keyword evidence="10 15" id="KW-0460">Magnesium</keyword>
<feature type="active site" evidence="15">
    <location>
        <position position="103"/>
    </location>
</feature>
<comment type="cofactor">
    <cofactor evidence="15">
        <name>Mg(2+)</name>
        <dbReference type="ChEBI" id="CHEBI:18420"/>
    </cofactor>
    <text evidence="15">Binds 2 magnesium ions per subunit.</text>
</comment>
<evidence type="ECO:0000256" key="6">
    <source>
        <dbReference type="ARBA" id="ARBA00022695"/>
    </source>
</evidence>
<evidence type="ECO:0000256" key="1">
    <source>
        <dbReference type="ARBA" id="ARBA00004496"/>
    </source>
</evidence>
<dbReference type="CDD" id="cd03586">
    <property type="entry name" value="PolY_Pol_IV_kappa"/>
    <property type="match status" value="1"/>
</dbReference>
<feature type="binding site" evidence="15">
    <location>
        <position position="8"/>
    </location>
    <ligand>
        <name>Mg(2+)</name>
        <dbReference type="ChEBI" id="CHEBI:18420"/>
    </ligand>
</feature>
<comment type="subunit">
    <text evidence="15">Monomer.</text>
</comment>
<dbReference type="Gene3D" id="3.30.70.270">
    <property type="match status" value="1"/>
</dbReference>
<dbReference type="EC" id="2.7.7.7" evidence="15"/>
<feature type="binding site" evidence="15">
    <location>
        <position position="102"/>
    </location>
    <ligand>
        <name>Mg(2+)</name>
        <dbReference type="ChEBI" id="CHEBI:18420"/>
    </ligand>
</feature>
<keyword evidence="3 15" id="KW-0515">Mutator protein</keyword>
<evidence type="ECO:0000313" key="17">
    <source>
        <dbReference type="EMBL" id="QQE73135.1"/>
    </source>
</evidence>
<comment type="catalytic activity">
    <reaction evidence="14 15">
        <text>DNA(n) + a 2'-deoxyribonucleoside 5'-triphosphate = DNA(n+1) + diphosphate</text>
        <dbReference type="Rhea" id="RHEA:22508"/>
        <dbReference type="Rhea" id="RHEA-COMP:17339"/>
        <dbReference type="Rhea" id="RHEA-COMP:17340"/>
        <dbReference type="ChEBI" id="CHEBI:33019"/>
        <dbReference type="ChEBI" id="CHEBI:61560"/>
        <dbReference type="ChEBI" id="CHEBI:173112"/>
        <dbReference type="EC" id="2.7.7.7"/>
    </reaction>
</comment>
<dbReference type="InterPro" id="IPR017961">
    <property type="entry name" value="DNA_pol_Y-fam_little_finger"/>
</dbReference>
<dbReference type="FunFam" id="3.40.1170.60:FF:000001">
    <property type="entry name" value="DNA polymerase IV"/>
    <property type="match status" value="1"/>
</dbReference>
<feature type="domain" description="UmuC" evidence="16">
    <location>
        <begin position="4"/>
        <end position="180"/>
    </location>
</feature>
<evidence type="ECO:0000256" key="2">
    <source>
        <dbReference type="ARBA" id="ARBA00010945"/>
    </source>
</evidence>
<dbReference type="InterPro" id="IPR001126">
    <property type="entry name" value="UmuC"/>
</dbReference>
<keyword evidence="7 15" id="KW-0235">DNA replication</keyword>
<sequence length="358" mass="40804">MKKILHVDIDAFYASVEQLDRPEYRGLPVIVGGSSNRGVVSTCSYEARKFGVRSAMPVALAKKKCPQGIFLPPRFDRYVEKSKEIRRVFSAYTDRYQTVGLDEAYLDLSDYENAVPVAKEIKRRVRKETGLTCSVGLSYNMSLAKIASDLKKPDAFVVIRPEQAMEILRTLPVGTLHGVGKKTQELLSKKEIYTVEDFWRLSLEEAVQMLGKMGHALYDRARGEDDREIVTERSPKSSSRETTLPYDLYQREAVAPIAFSLLQEVEQDIREEGVIPQTITLKIKYADFTMRSKQRKNEYGVPWGELLEELLDAFDYSSGVRLVGVGFSNFAPAEGERYEQLSLFSWQSPFYGERQEDQ</sequence>
<evidence type="ECO:0000256" key="15">
    <source>
        <dbReference type="HAMAP-Rule" id="MF_01113"/>
    </source>
</evidence>
<comment type="function">
    <text evidence="15">Poorly processive, error-prone DNA polymerase involved in untargeted mutagenesis. Copies undamaged DNA at stalled replication forks, which arise in vivo from mismatched or misaligned primer ends. These misaligned primers can be extended by PolIV. Exhibits no 3'-5' exonuclease (proofreading) activity. May be involved in translesional synthesis, in conjunction with the beta clamp from PolIII.</text>
</comment>
<dbReference type="SUPFAM" id="SSF100879">
    <property type="entry name" value="Lesion bypass DNA polymerase (Y-family), little finger domain"/>
    <property type="match status" value="1"/>
</dbReference>
<protein>
    <recommendedName>
        <fullName evidence="15">DNA polymerase IV</fullName>
        <shortName evidence="15">Pol IV</shortName>
        <ecNumber evidence="15">2.7.7.7</ecNumber>
    </recommendedName>
</protein>
<evidence type="ECO:0000313" key="20">
    <source>
        <dbReference type="Proteomes" id="UP000677234"/>
    </source>
</evidence>
<dbReference type="HAMAP" id="MF_01113">
    <property type="entry name" value="DNApol_IV"/>
    <property type="match status" value="1"/>
</dbReference>
<evidence type="ECO:0000256" key="12">
    <source>
        <dbReference type="ARBA" id="ARBA00023125"/>
    </source>
</evidence>
<dbReference type="Proteomes" id="UP000677234">
    <property type="component" value="Chromosome"/>
</dbReference>
<dbReference type="EMBL" id="CP073708">
    <property type="protein sequence ID" value="QUO40213.1"/>
    <property type="molecule type" value="Genomic_DNA"/>
</dbReference>
<gene>
    <name evidence="15 17" type="primary">dinB</name>
    <name evidence="17" type="ORF">JD108_14565</name>
    <name evidence="18" type="ORF">KDJ56_14510</name>
</gene>
<name>A0A7T5EIB8_9BACL</name>
<dbReference type="Gene3D" id="3.40.1170.60">
    <property type="match status" value="1"/>
</dbReference>
<keyword evidence="12 15" id="KW-0238">DNA-binding</keyword>
<evidence type="ECO:0000256" key="3">
    <source>
        <dbReference type="ARBA" id="ARBA00022457"/>
    </source>
</evidence>
<dbReference type="GO" id="GO:0003887">
    <property type="term" value="F:DNA-directed DNA polymerase activity"/>
    <property type="evidence" value="ECO:0007669"/>
    <property type="project" value="UniProtKB-UniRule"/>
</dbReference>
<keyword evidence="9 15" id="KW-0227">DNA damage</keyword>
<evidence type="ECO:0000256" key="7">
    <source>
        <dbReference type="ARBA" id="ARBA00022705"/>
    </source>
</evidence>
<keyword evidence="5 15" id="KW-0808">Transferase</keyword>
<dbReference type="InterPro" id="IPR022880">
    <property type="entry name" value="DNApol_IV"/>
</dbReference>
<evidence type="ECO:0000256" key="4">
    <source>
        <dbReference type="ARBA" id="ARBA00022490"/>
    </source>
</evidence>
<dbReference type="Proteomes" id="UP000595847">
    <property type="component" value="Chromosome"/>
</dbReference>
<dbReference type="GO" id="GO:0006261">
    <property type="term" value="P:DNA-templated DNA replication"/>
    <property type="evidence" value="ECO:0007669"/>
    <property type="project" value="UniProtKB-UniRule"/>
</dbReference>
<dbReference type="GO" id="GO:0009432">
    <property type="term" value="P:SOS response"/>
    <property type="evidence" value="ECO:0007669"/>
    <property type="project" value="TreeGrafter"/>
</dbReference>
<evidence type="ECO:0000256" key="5">
    <source>
        <dbReference type="ARBA" id="ARBA00022679"/>
    </source>
</evidence>
<dbReference type="InterPro" id="IPR036775">
    <property type="entry name" value="DNA_pol_Y-fam_lit_finger_sf"/>
</dbReference>
<comment type="subcellular location">
    <subcellularLocation>
        <location evidence="1 15">Cytoplasm</location>
    </subcellularLocation>
</comment>
<feature type="site" description="Substrate discrimination" evidence="15">
    <location>
        <position position="13"/>
    </location>
</feature>
<keyword evidence="6 15" id="KW-0548">Nucleotidyltransferase</keyword>
<dbReference type="InterPro" id="IPR050116">
    <property type="entry name" value="DNA_polymerase-Y"/>
</dbReference>
<dbReference type="Pfam" id="PF11799">
    <property type="entry name" value="IMS_C"/>
    <property type="match status" value="1"/>
</dbReference>
<dbReference type="AlphaFoldDB" id="A0A7T5EIB8"/>
<dbReference type="NCBIfam" id="NF002677">
    <property type="entry name" value="PRK02406.1"/>
    <property type="match status" value="1"/>
</dbReference>
<dbReference type="GO" id="GO:0000287">
    <property type="term" value="F:magnesium ion binding"/>
    <property type="evidence" value="ECO:0007669"/>
    <property type="project" value="UniProtKB-UniRule"/>
</dbReference>
<proteinExistence type="inferred from homology"/>
<organism evidence="17 19">
    <name type="scientific">Brevibacillus composti</name>
    <dbReference type="NCBI Taxonomy" id="2796470"/>
    <lineage>
        <taxon>Bacteria</taxon>
        <taxon>Bacillati</taxon>
        <taxon>Bacillota</taxon>
        <taxon>Bacilli</taxon>
        <taxon>Bacillales</taxon>
        <taxon>Paenibacillaceae</taxon>
        <taxon>Brevibacillus</taxon>
    </lineage>
</organism>
<dbReference type="PANTHER" id="PTHR11076">
    <property type="entry name" value="DNA REPAIR POLYMERASE UMUC / TRANSFERASE FAMILY MEMBER"/>
    <property type="match status" value="1"/>
</dbReference>
<dbReference type="PANTHER" id="PTHR11076:SF33">
    <property type="entry name" value="DNA POLYMERASE KAPPA"/>
    <property type="match status" value="1"/>
</dbReference>
<evidence type="ECO:0000256" key="9">
    <source>
        <dbReference type="ARBA" id="ARBA00022763"/>
    </source>
</evidence>
<dbReference type="PROSITE" id="PS50173">
    <property type="entry name" value="UMUC"/>
    <property type="match status" value="1"/>
</dbReference>
<evidence type="ECO:0000259" key="16">
    <source>
        <dbReference type="PROSITE" id="PS50173"/>
    </source>
</evidence>
<dbReference type="Pfam" id="PF21999">
    <property type="entry name" value="IMS_HHH_1"/>
    <property type="match status" value="1"/>
</dbReference>
<dbReference type="GO" id="GO:0042276">
    <property type="term" value="P:error-prone translesion synthesis"/>
    <property type="evidence" value="ECO:0007669"/>
    <property type="project" value="TreeGrafter"/>
</dbReference>
<dbReference type="Pfam" id="PF00817">
    <property type="entry name" value="IMS"/>
    <property type="match status" value="1"/>
</dbReference>
<evidence type="ECO:0000256" key="10">
    <source>
        <dbReference type="ARBA" id="ARBA00022842"/>
    </source>
</evidence>
<dbReference type="InterPro" id="IPR043502">
    <property type="entry name" value="DNA/RNA_pol_sf"/>
</dbReference>
<dbReference type="GO" id="GO:0006281">
    <property type="term" value="P:DNA repair"/>
    <property type="evidence" value="ECO:0007669"/>
    <property type="project" value="UniProtKB-UniRule"/>
</dbReference>
<dbReference type="Gene3D" id="1.10.150.20">
    <property type="entry name" value="5' to 3' exonuclease, C-terminal subdomain"/>
    <property type="match status" value="1"/>
</dbReference>